<evidence type="ECO:0000256" key="1">
    <source>
        <dbReference type="SAM" id="Coils"/>
    </source>
</evidence>
<name>A0A7C3ZU79_9CYAN</name>
<reference evidence="3" key="1">
    <citation type="journal article" date="2020" name="mSystems">
        <title>Genome- and Community-Level Interaction Insights into Carbon Utilization and Element Cycling Functions of Hydrothermarchaeota in Hydrothermal Sediment.</title>
        <authorList>
            <person name="Zhou Z."/>
            <person name="Liu Y."/>
            <person name="Xu W."/>
            <person name="Pan J."/>
            <person name="Luo Z.H."/>
            <person name="Li M."/>
        </authorList>
    </citation>
    <scope>NUCLEOTIDE SEQUENCE [LARGE SCALE GENOMIC DNA]</scope>
    <source>
        <strain evidence="3">SpSt-374</strain>
    </source>
</reference>
<evidence type="ECO:0000256" key="2">
    <source>
        <dbReference type="SAM" id="Phobius"/>
    </source>
</evidence>
<feature type="coiled-coil region" evidence="1">
    <location>
        <begin position="246"/>
        <end position="273"/>
    </location>
</feature>
<dbReference type="EMBL" id="DSPX01000027">
    <property type="protein sequence ID" value="HGF99647.1"/>
    <property type="molecule type" value="Genomic_DNA"/>
</dbReference>
<comment type="caution">
    <text evidence="3">The sequence shown here is derived from an EMBL/GenBank/DDBJ whole genome shotgun (WGS) entry which is preliminary data.</text>
</comment>
<keyword evidence="2" id="KW-0472">Membrane</keyword>
<dbReference type="AlphaFoldDB" id="A0A7C3ZU79"/>
<keyword evidence="2" id="KW-0812">Transmembrane</keyword>
<accession>A0A7C3ZU79</accession>
<protein>
    <submittedName>
        <fullName evidence="3">Uncharacterized protein</fullName>
    </submittedName>
</protein>
<feature type="transmembrane region" description="Helical" evidence="2">
    <location>
        <begin position="403"/>
        <end position="423"/>
    </location>
</feature>
<keyword evidence="1" id="KW-0175">Coiled coil</keyword>
<organism evidence="3">
    <name type="scientific">Planktothricoides sp. SpSt-374</name>
    <dbReference type="NCBI Taxonomy" id="2282167"/>
    <lineage>
        <taxon>Bacteria</taxon>
        <taxon>Bacillati</taxon>
        <taxon>Cyanobacteriota</taxon>
        <taxon>Cyanophyceae</taxon>
        <taxon>Oscillatoriophycideae</taxon>
        <taxon>Oscillatoriales</taxon>
        <taxon>Oscillatoriaceae</taxon>
        <taxon>Planktothricoides</taxon>
    </lineage>
</organism>
<keyword evidence="2" id="KW-1133">Transmembrane helix</keyword>
<evidence type="ECO:0000313" key="3">
    <source>
        <dbReference type="EMBL" id="HGF99647.1"/>
    </source>
</evidence>
<sequence length="465" mass="53195">MTEKYLISAPNVYVFAYSLRDGVEGKENPLWEYGDKVLTHFPDKNFTDKNLSSKLVFPPNTPKRADLREDIALTFTHKDKPEIEGFARPVQLQDSYGLWLNVGYNDEDTYAADVSVDVLGQFNPENCLIIPKHDKILGQTLLITGWIAAKTKQQDKDYLKKLADSCCKNLLGDNAPLFSREGELFGSAIFEYGLISDIANYQHVLVWLFRDEIADRRYDEYQQQIVDLLFYRWKVIKAFQDSRRVYASLSTAYHDLEKKLETIQKNIENLGDACLDDKSLAEFKTELKGLVKKSLPYTRQVRKLKDLGNVIEINLYNYNETLGQIYATLETDKEELAFLQTFAKETAPYFQRQIQADLSYFEHGTDLAGQAIASIRGIVEIDQAQLERKSQEKEKNLEKEIQALGVGIAVGAIVASSSGLITQQWRWPTASDRSWYPHPFLGSIILSLLVAWLSWRGMKCLQNKP</sequence>
<gene>
    <name evidence="3" type="ORF">ENR15_03005</name>
</gene>
<feature type="transmembrane region" description="Helical" evidence="2">
    <location>
        <begin position="435"/>
        <end position="455"/>
    </location>
</feature>
<proteinExistence type="predicted"/>